<dbReference type="EMBL" id="OZ020101">
    <property type="protein sequence ID" value="CAK9275038.1"/>
    <property type="molecule type" value="Genomic_DNA"/>
</dbReference>
<reference evidence="6" key="1">
    <citation type="submission" date="2024-02" db="EMBL/GenBank/DDBJ databases">
        <authorList>
            <consortium name="ELIXIR-Norway"/>
            <consortium name="Elixir Norway"/>
        </authorList>
    </citation>
    <scope>NUCLEOTIDE SEQUENCE</scope>
</reference>
<sequence length="197" mass="21534">MAADSVGLTEMPQYEVVNTEEIDWVQQVQDPKALNVMLDPGLAFGTGVDIDPMAITSAKYNASLNNIEPRMFQVLEASGDDNPLTLGKGKFDIVVANILLNSLVQLATCIAAYTKPQGLVGLSSILVDQVCFYCCLQILFLYNQNCAATGQASLMPWSLQESQSVLEFGNLDKEKGIALKPGHCRHFLLWHQLVVEA</sequence>
<dbReference type="CDD" id="cd02440">
    <property type="entry name" value="AdoMet_MTases"/>
    <property type="match status" value="1"/>
</dbReference>
<dbReference type="InterPro" id="IPR029063">
    <property type="entry name" value="SAM-dependent_MTases_sf"/>
</dbReference>
<evidence type="ECO:0000256" key="5">
    <source>
        <dbReference type="ARBA" id="ARBA00042266"/>
    </source>
</evidence>
<comment type="similarity">
    <text evidence="3">Belongs to the methyltransferase superfamily. ETFBKMT family.</text>
</comment>
<organism evidence="6 7">
    <name type="scientific">Sphagnum jensenii</name>
    <dbReference type="NCBI Taxonomy" id="128206"/>
    <lineage>
        <taxon>Eukaryota</taxon>
        <taxon>Viridiplantae</taxon>
        <taxon>Streptophyta</taxon>
        <taxon>Embryophyta</taxon>
        <taxon>Bryophyta</taxon>
        <taxon>Sphagnophytina</taxon>
        <taxon>Sphagnopsida</taxon>
        <taxon>Sphagnales</taxon>
        <taxon>Sphagnaceae</taxon>
        <taxon>Sphagnum</taxon>
    </lineage>
</organism>
<evidence type="ECO:0000256" key="4">
    <source>
        <dbReference type="ARBA" id="ARBA00041867"/>
    </source>
</evidence>
<dbReference type="SUPFAM" id="SSF53335">
    <property type="entry name" value="S-adenosyl-L-methionine-dependent methyltransferases"/>
    <property type="match status" value="1"/>
</dbReference>
<keyword evidence="1" id="KW-0489">Methyltransferase</keyword>
<evidence type="ECO:0000256" key="1">
    <source>
        <dbReference type="ARBA" id="ARBA00022603"/>
    </source>
</evidence>
<dbReference type="PANTHER" id="PTHR43648:SF1">
    <property type="entry name" value="ELECTRON TRANSFER FLAVOPROTEIN BETA SUBUNIT LYSINE METHYLTRANSFERASE"/>
    <property type="match status" value="1"/>
</dbReference>
<proteinExistence type="inferred from homology"/>
<gene>
    <name evidence="6" type="ORF">CSSPJE1EN1_LOCUS20516</name>
</gene>
<evidence type="ECO:0000256" key="3">
    <source>
        <dbReference type="ARBA" id="ARBA00037932"/>
    </source>
</evidence>
<keyword evidence="7" id="KW-1185">Reference proteome</keyword>
<dbReference type="InterPro" id="IPR050078">
    <property type="entry name" value="Ribosomal_L11_MeTrfase_PrmA"/>
</dbReference>
<name>A0ABP0XB62_9BRYO</name>
<dbReference type="Gene3D" id="3.40.50.150">
    <property type="entry name" value="Vaccinia Virus protein VP39"/>
    <property type="match status" value="1"/>
</dbReference>
<evidence type="ECO:0000313" key="6">
    <source>
        <dbReference type="EMBL" id="CAK9275038.1"/>
    </source>
</evidence>
<dbReference type="PANTHER" id="PTHR43648">
    <property type="entry name" value="ELECTRON TRANSFER FLAVOPROTEIN BETA SUBUNIT LYSINE METHYLTRANSFERASE"/>
    <property type="match status" value="1"/>
</dbReference>
<evidence type="ECO:0000313" key="7">
    <source>
        <dbReference type="Proteomes" id="UP001497444"/>
    </source>
</evidence>
<dbReference type="Proteomes" id="UP001497444">
    <property type="component" value="Chromosome 6"/>
</dbReference>
<evidence type="ECO:0000256" key="2">
    <source>
        <dbReference type="ARBA" id="ARBA00022679"/>
    </source>
</evidence>
<dbReference type="Pfam" id="PF06325">
    <property type="entry name" value="PrmA"/>
    <property type="match status" value="1"/>
</dbReference>
<keyword evidence="2" id="KW-0808">Transferase</keyword>
<accession>A0ABP0XB62</accession>
<protein>
    <recommendedName>
        <fullName evidence="5">ETFB lysine methyltransferase</fullName>
    </recommendedName>
    <alternativeName>
        <fullName evidence="4">Protein N-lysine methyltransferase METTL20</fullName>
    </alternativeName>
</protein>